<comment type="caution">
    <text evidence="7">The sequence shown here is derived from an EMBL/GenBank/DDBJ whole genome shotgun (WGS) entry which is preliminary data.</text>
</comment>
<comment type="function">
    <text evidence="6">Plays an essential role in the assembly of succinate dehydrogenase (SDH), an enzyme complex (also referred to as respiratory complex II) that is a component of both the tricarboxylic acid (TCA) cycle and the mitochondrial electron transport chain, and which couples the oxidation of succinate to fumarate with the reduction of ubiquinone (coenzyme Q) to ubiquinol. Promotes maturation of the iron-sulfur protein subunit of the SDH catalytic dimer, protecting it from the deleterious effects of oxidants. May act together with SDHAF1.</text>
</comment>
<dbReference type="GO" id="GO:0034553">
    <property type="term" value="P:mitochondrial respiratory chain complex II assembly"/>
    <property type="evidence" value="ECO:0007669"/>
    <property type="project" value="UniProtKB-UniRule"/>
</dbReference>
<dbReference type="GO" id="GO:0006105">
    <property type="term" value="P:succinate metabolic process"/>
    <property type="evidence" value="ECO:0007669"/>
    <property type="project" value="TreeGrafter"/>
</dbReference>
<proteinExistence type="inferred from homology"/>
<comment type="subunit">
    <text evidence="6">Interacts with the iron-sulfur protein subunit within the SDH catalytic dimer.</text>
</comment>
<dbReference type="InterPro" id="IPR008381">
    <property type="entry name" value="SDHAF3/Sdh7"/>
</dbReference>
<evidence type="ECO:0000313" key="8">
    <source>
        <dbReference type="Proteomes" id="UP000192257"/>
    </source>
</evidence>
<keyword evidence="4 6" id="KW-0496">Mitochondrion</keyword>
<dbReference type="GeneID" id="39988258"/>
<dbReference type="OrthoDB" id="278329at2759"/>
<dbReference type="GO" id="GO:0005758">
    <property type="term" value="C:mitochondrial intermembrane space"/>
    <property type="evidence" value="ECO:0007669"/>
    <property type="project" value="TreeGrafter"/>
</dbReference>
<dbReference type="STRING" id="67003.A0A1X0NN19"/>
<sequence length="203" mass="23022">MRKVSSQWGFTKKSIGLQVKSAVFYTTCNNSGSNGTGSIKNGGCGCGNSYDIPTSSSSSQAIRHNNNNNNNNNNSMSCLAGLRHPTELENYPLHSDDWRRAVCQLYRAILKLHVLRLLPVQRAFGDRFVRVEFERHVDAGERHARVFYAEWYMYAAQLEIGGSSGRPLTAEEERLLTPEQQQRLQELRSRVVQVRQTDPDFKL</sequence>
<gene>
    <name evidence="7" type="ORF">TM35_000301550</name>
</gene>
<dbReference type="AlphaFoldDB" id="A0A1X0NN19"/>
<evidence type="ECO:0000256" key="6">
    <source>
        <dbReference type="RuleBase" id="RU368039"/>
    </source>
</evidence>
<dbReference type="EMBL" id="NBCO01000030">
    <property type="protein sequence ID" value="ORC86115.1"/>
    <property type="molecule type" value="Genomic_DNA"/>
</dbReference>
<dbReference type="GO" id="GO:0005759">
    <property type="term" value="C:mitochondrial matrix"/>
    <property type="evidence" value="ECO:0007669"/>
    <property type="project" value="UniProtKB-SubCell"/>
</dbReference>
<evidence type="ECO:0000256" key="2">
    <source>
        <dbReference type="ARBA" id="ARBA00006020"/>
    </source>
</evidence>
<evidence type="ECO:0000313" key="7">
    <source>
        <dbReference type="EMBL" id="ORC86115.1"/>
    </source>
</evidence>
<dbReference type="Proteomes" id="UP000192257">
    <property type="component" value="Unassembled WGS sequence"/>
</dbReference>
<comment type="similarity">
    <text evidence="2 6">Belongs to the complex I LYR family. SDHAF3 subfamily.</text>
</comment>
<keyword evidence="3" id="KW-0809">Transit peptide</keyword>
<dbReference type="CDD" id="cd20270">
    <property type="entry name" value="Complex1_LYR_SDHAF3_LYRM10"/>
    <property type="match status" value="1"/>
</dbReference>
<reference evidence="7 8" key="1">
    <citation type="submission" date="2017-03" db="EMBL/GenBank/DDBJ databases">
        <title>An alternative strategy for trypanosome survival in the mammalian bloodstream revealed through genome and transcriptome analysis of the ubiquitous bovine parasite Trypanosoma (Megatrypanum) theileri.</title>
        <authorList>
            <person name="Kelly S."/>
            <person name="Ivens A."/>
            <person name="Mott A."/>
            <person name="O'Neill E."/>
            <person name="Emms D."/>
            <person name="Macleod O."/>
            <person name="Voorheis P."/>
            <person name="Matthews J."/>
            <person name="Matthews K."/>
            <person name="Carrington M."/>
        </authorList>
    </citation>
    <scope>NUCLEOTIDE SEQUENCE [LARGE SCALE GENOMIC DNA]</scope>
    <source>
        <strain evidence="7">Edinburgh</strain>
    </source>
</reference>
<evidence type="ECO:0000256" key="5">
    <source>
        <dbReference type="ARBA" id="ARBA00023186"/>
    </source>
</evidence>
<dbReference type="PANTHER" id="PTHR13137:SF6">
    <property type="entry name" value="SUCCINATE DEHYDROGENASE ASSEMBLY FACTOR 3, MITOCHONDRIAL"/>
    <property type="match status" value="1"/>
</dbReference>
<keyword evidence="8" id="KW-1185">Reference proteome</keyword>
<evidence type="ECO:0000256" key="4">
    <source>
        <dbReference type="ARBA" id="ARBA00023128"/>
    </source>
</evidence>
<evidence type="ECO:0000256" key="3">
    <source>
        <dbReference type="ARBA" id="ARBA00022946"/>
    </source>
</evidence>
<dbReference type="RefSeq" id="XP_028880181.1">
    <property type="nucleotide sequence ID" value="XM_029028478.1"/>
</dbReference>
<comment type="subcellular location">
    <subcellularLocation>
        <location evidence="1 6">Mitochondrion matrix</location>
    </subcellularLocation>
</comment>
<name>A0A1X0NN19_9TRYP</name>
<evidence type="ECO:0000256" key="1">
    <source>
        <dbReference type="ARBA" id="ARBA00004305"/>
    </source>
</evidence>
<keyword evidence="5 6" id="KW-0143">Chaperone</keyword>
<dbReference type="VEuPathDB" id="TriTrypDB:TM35_000301550"/>
<dbReference type="PANTHER" id="PTHR13137">
    <property type="entry name" value="DC11 ACN9 HOMOLOG"/>
    <property type="match status" value="1"/>
</dbReference>
<organism evidence="7 8">
    <name type="scientific">Trypanosoma theileri</name>
    <dbReference type="NCBI Taxonomy" id="67003"/>
    <lineage>
        <taxon>Eukaryota</taxon>
        <taxon>Discoba</taxon>
        <taxon>Euglenozoa</taxon>
        <taxon>Kinetoplastea</taxon>
        <taxon>Metakinetoplastina</taxon>
        <taxon>Trypanosomatida</taxon>
        <taxon>Trypanosomatidae</taxon>
        <taxon>Trypanosoma</taxon>
    </lineage>
</organism>
<protein>
    <recommendedName>
        <fullName evidence="6">Succinate dehydrogenase assembly factor 3</fullName>
        <shortName evidence="6">SDH assembly factor 3</shortName>
        <shortName evidence="6">SDHAF3</shortName>
    </recommendedName>
</protein>
<accession>A0A1X0NN19</accession>
<dbReference type="Pfam" id="PF13233">
    <property type="entry name" value="Complex1_LYR_2"/>
    <property type="match status" value="1"/>
</dbReference>